<proteinExistence type="predicted"/>
<organism evidence="2 3">
    <name type="scientific">Aspergillus welwitschiae</name>
    <dbReference type="NCBI Taxonomy" id="1341132"/>
    <lineage>
        <taxon>Eukaryota</taxon>
        <taxon>Fungi</taxon>
        <taxon>Dikarya</taxon>
        <taxon>Ascomycota</taxon>
        <taxon>Pezizomycotina</taxon>
        <taxon>Eurotiomycetes</taxon>
        <taxon>Eurotiomycetidae</taxon>
        <taxon>Eurotiales</taxon>
        <taxon>Aspergillaceae</taxon>
        <taxon>Aspergillus</taxon>
        <taxon>Aspergillus subgen. Circumdati</taxon>
    </lineage>
</organism>
<evidence type="ECO:0000256" key="1">
    <source>
        <dbReference type="SAM" id="MobiDB-lite"/>
    </source>
</evidence>
<dbReference type="Proteomes" id="UP000253729">
    <property type="component" value="Unassembled WGS sequence"/>
</dbReference>
<keyword evidence="3" id="KW-1185">Reference proteome</keyword>
<name>A0A3F3PIZ3_9EURO</name>
<evidence type="ECO:0000313" key="3">
    <source>
        <dbReference type="Proteomes" id="UP000253729"/>
    </source>
</evidence>
<sequence>MDAPGCYLQALLSNYKDVLTLLEDTEHVEDVVLTKAVVSVIVILGTGQTELFRQARVDLAKTRVGLSFHLLSPPTSYPGWVSGVPNPPKNHGGCDEYHGG</sequence>
<gene>
    <name evidence="2" type="ORF">BDQ94DRAFT_186089</name>
</gene>
<dbReference type="EMBL" id="KZ852113">
    <property type="protein sequence ID" value="RDH26847.1"/>
    <property type="molecule type" value="Genomic_DNA"/>
</dbReference>
<evidence type="ECO:0000313" key="2">
    <source>
        <dbReference type="EMBL" id="RDH26847.1"/>
    </source>
</evidence>
<reference evidence="2 3" key="1">
    <citation type="submission" date="2018-07" db="EMBL/GenBank/DDBJ databases">
        <title>The genomes of Aspergillus section Nigri reveals drivers in fungal speciation.</title>
        <authorList>
            <consortium name="DOE Joint Genome Institute"/>
            <person name="Vesth T.C."/>
            <person name="Nybo J."/>
            <person name="Theobald S."/>
            <person name="Brandl J."/>
            <person name="Frisvad J.C."/>
            <person name="Nielsen K.F."/>
            <person name="Lyhne E.K."/>
            <person name="Kogle M.E."/>
            <person name="Kuo A."/>
            <person name="Riley R."/>
            <person name="Clum A."/>
            <person name="Nolan M."/>
            <person name="Lipzen A."/>
            <person name="Salamov A."/>
            <person name="Henrissat B."/>
            <person name="Wiebenga A."/>
            <person name="De vries R.P."/>
            <person name="Grigoriev I.V."/>
            <person name="Mortensen U.H."/>
            <person name="Andersen M.R."/>
            <person name="Baker S.E."/>
        </authorList>
    </citation>
    <scope>NUCLEOTIDE SEQUENCE [LARGE SCALE GENOMIC DNA]</scope>
    <source>
        <strain evidence="2 3">CBS 139.54b</strain>
    </source>
</reference>
<protein>
    <submittedName>
        <fullName evidence="2">Uncharacterized protein</fullName>
    </submittedName>
</protein>
<feature type="region of interest" description="Disordered" evidence="1">
    <location>
        <begin position="79"/>
        <end position="100"/>
    </location>
</feature>
<dbReference type="GeneID" id="38143411"/>
<dbReference type="RefSeq" id="XP_026619869.1">
    <property type="nucleotide sequence ID" value="XM_026775055.1"/>
</dbReference>
<dbReference type="AlphaFoldDB" id="A0A3F3PIZ3"/>
<accession>A0A3F3PIZ3</accession>